<gene>
    <name evidence="1" type="ORF">PMEA_00032885</name>
</gene>
<protein>
    <submittedName>
        <fullName evidence="1">Uncharacterized protein</fullName>
    </submittedName>
</protein>
<accession>A0AAU9W685</accession>
<name>A0AAU9W685_9CNID</name>
<comment type="caution">
    <text evidence="1">The sequence shown here is derived from an EMBL/GenBank/DDBJ whole genome shotgun (WGS) entry which is preliminary data.</text>
</comment>
<evidence type="ECO:0000313" key="1">
    <source>
        <dbReference type="EMBL" id="CAH3045145.1"/>
    </source>
</evidence>
<proteinExistence type="predicted"/>
<organism evidence="1 2">
    <name type="scientific">Pocillopora meandrina</name>
    <dbReference type="NCBI Taxonomy" id="46732"/>
    <lineage>
        <taxon>Eukaryota</taxon>
        <taxon>Metazoa</taxon>
        <taxon>Cnidaria</taxon>
        <taxon>Anthozoa</taxon>
        <taxon>Hexacorallia</taxon>
        <taxon>Scleractinia</taxon>
        <taxon>Astrocoeniina</taxon>
        <taxon>Pocilloporidae</taxon>
        <taxon>Pocillopora</taxon>
    </lineage>
</organism>
<reference evidence="1 2" key="1">
    <citation type="submission" date="2022-05" db="EMBL/GenBank/DDBJ databases">
        <authorList>
            <consortium name="Genoscope - CEA"/>
            <person name="William W."/>
        </authorList>
    </citation>
    <scope>NUCLEOTIDE SEQUENCE [LARGE SCALE GENOMIC DNA]</scope>
</reference>
<keyword evidence="2" id="KW-1185">Reference proteome</keyword>
<dbReference type="Proteomes" id="UP001159428">
    <property type="component" value="Unassembled WGS sequence"/>
</dbReference>
<dbReference type="EMBL" id="CALNXJ010000008">
    <property type="protein sequence ID" value="CAH3045145.1"/>
    <property type="molecule type" value="Genomic_DNA"/>
</dbReference>
<evidence type="ECO:0000313" key="2">
    <source>
        <dbReference type="Proteomes" id="UP001159428"/>
    </source>
</evidence>
<sequence>MPASHALRSYAPWAACKNELMKLVQEAKVCRRFLTPAAQKFAKHARENIQFNNEIVTAGKELADGEIDTKGDPPEEKKVEKAEKMAANLTYRGYIYRVNPHGSKGDVMLPFEAYKKDTPPECKTLITGFLERNSHAGRSD</sequence>
<dbReference type="AlphaFoldDB" id="A0AAU9W685"/>